<name>A0A0A2GSU8_9FLAO</name>
<dbReference type="Proteomes" id="UP000030140">
    <property type="component" value="Unassembled WGS sequence"/>
</dbReference>
<reference evidence="4 5" key="1">
    <citation type="submission" date="2014-10" db="EMBL/GenBank/DDBJ databases">
        <title>Draft genome sequence of the proteorhodopsin-containing marine bacterium Dokdonia donghaensis.</title>
        <authorList>
            <person name="Gomez-Consarnau L."/>
            <person name="Gonzalez J.M."/>
            <person name="Riedel T."/>
            <person name="Jaenicke S."/>
            <person name="Wagner-Doebler I."/>
            <person name="Fuhrman J.A."/>
        </authorList>
    </citation>
    <scope>NUCLEOTIDE SEQUENCE [LARGE SCALE GENOMIC DNA]</scope>
    <source>
        <strain evidence="4 5">DSW-1</strain>
    </source>
</reference>
<dbReference type="InterPro" id="IPR024618">
    <property type="entry name" value="DUF3857"/>
</dbReference>
<dbReference type="Gene3D" id="2.60.120.1130">
    <property type="match status" value="1"/>
</dbReference>
<dbReference type="OrthoDB" id="98874at2"/>
<organism evidence="4 5">
    <name type="scientific">Dokdonia donghaensis DSW-1</name>
    <dbReference type="NCBI Taxonomy" id="1300343"/>
    <lineage>
        <taxon>Bacteria</taxon>
        <taxon>Pseudomonadati</taxon>
        <taxon>Bacteroidota</taxon>
        <taxon>Flavobacteriia</taxon>
        <taxon>Flavobacteriales</taxon>
        <taxon>Flavobacteriaceae</taxon>
        <taxon>Dokdonia</taxon>
    </lineage>
</organism>
<accession>A0A0A2GSU8</accession>
<gene>
    <name evidence="4" type="ORF">NV36_05255</name>
</gene>
<feature type="signal peptide" evidence="1">
    <location>
        <begin position="1"/>
        <end position="19"/>
    </location>
</feature>
<sequence>MKKSLLITILMFLVIGATAQDYDFGKVSKEEILQKEHPNYPDANASILYRNTDTKFGYSQDEGFYVKTEVQERIKIYNQDGYDEATIMLSQYIGEREEEQVTGIKAYTYNIEGDKIVESKLQTRDIFKEEKSKYRKVTKFTMPDISDGSVIEYKYTFKSPFYSNIDEFRFQEEIPVDRVDMRFFAPEYLIYRTHGKGVIPLNLTTDKRNRTLRYRYTSTKLAEVATSRSSNEEVEFIENGYIVNLSNVPPIKNEPYSGNLNNYMSALKFELAMTKFPNSEIRSYATSWEDVASKIYQSTAFGKELDRQNYYKKDIDKLIGSASSQTEKMLLIYDYVKSKMTWNDYYGVYVDAGVKKAYKDGVGNVADINLMLSSMLRYAGVRCSPVLLSTKNNGIPVFPTRTGFNYVVAGAIVNDNLYLLDGADKGGIPNILKPELLNWMGRMVKADGTSRLIDLFPSRPATHIGMLTLEVTDDVIISGNAKNRFSGHYARSERNKFAALTSDEQLEKLDSYYESIDAIDVSFKDLKVGSKPLTLEYNFEAEEMIDEAGDKLYINPLAHLGTTRNYLTAEERSHPVDYVYPWSDKYTVSIKIPEGYQVESVPDDLAINLVDNMGSYRFGVTVSGDKVNVGLQNTMSTALVNSNYYKDLQAYLKMIVAKESEKIVFKKI</sequence>
<dbReference type="Gene3D" id="2.60.40.3140">
    <property type="match status" value="1"/>
</dbReference>
<evidence type="ECO:0000259" key="2">
    <source>
        <dbReference type="Pfam" id="PF01841"/>
    </source>
</evidence>
<feature type="domain" description="Transglutaminase-like" evidence="2">
    <location>
        <begin position="317"/>
        <end position="388"/>
    </location>
</feature>
<dbReference type="RefSeq" id="WP_035325305.1">
    <property type="nucleotide sequence ID" value="NZ_CP015125.1"/>
</dbReference>
<feature type="domain" description="DUF3857" evidence="3">
    <location>
        <begin position="68"/>
        <end position="221"/>
    </location>
</feature>
<dbReference type="EMBL" id="JSAQ01000001">
    <property type="protein sequence ID" value="KGO06302.1"/>
    <property type="molecule type" value="Genomic_DNA"/>
</dbReference>
<evidence type="ECO:0000256" key="1">
    <source>
        <dbReference type="SAM" id="SignalP"/>
    </source>
</evidence>
<feature type="chain" id="PRO_5001987757" description="Transglutaminase" evidence="1">
    <location>
        <begin position="20"/>
        <end position="668"/>
    </location>
</feature>
<evidence type="ECO:0008006" key="6">
    <source>
        <dbReference type="Google" id="ProtNLM"/>
    </source>
</evidence>
<evidence type="ECO:0000259" key="3">
    <source>
        <dbReference type="Pfam" id="PF12969"/>
    </source>
</evidence>
<dbReference type="Pfam" id="PF01841">
    <property type="entry name" value="Transglut_core"/>
    <property type="match status" value="1"/>
</dbReference>
<dbReference type="Pfam" id="PF12969">
    <property type="entry name" value="DUF3857"/>
    <property type="match status" value="1"/>
</dbReference>
<keyword evidence="5" id="KW-1185">Reference proteome</keyword>
<dbReference type="Gene3D" id="3.10.620.30">
    <property type="match status" value="1"/>
</dbReference>
<keyword evidence="1" id="KW-0732">Signal</keyword>
<dbReference type="InterPro" id="IPR002931">
    <property type="entry name" value="Transglutaminase-like"/>
</dbReference>
<protein>
    <recommendedName>
        <fullName evidence="6">Transglutaminase</fullName>
    </recommendedName>
</protein>
<dbReference type="KEGG" id="ddo:I597_2824"/>
<evidence type="ECO:0000313" key="4">
    <source>
        <dbReference type="EMBL" id="KGO06302.1"/>
    </source>
</evidence>
<evidence type="ECO:0000313" key="5">
    <source>
        <dbReference type="Proteomes" id="UP000030140"/>
    </source>
</evidence>
<comment type="caution">
    <text evidence="4">The sequence shown here is derived from an EMBL/GenBank/DDBJ whole genome shotgun (WGS) entry which is preliminary data.</text>
</comment>
<proteinExistence type="predicted"/>
<dbReference type="PATRIC" id="fig|1300343.5.peg.2867"/>
<dbReference type="AlphaFoldDB" id="A0A0A2GSU8"/>